<dbReference type="Proteomes" id="UP000789860">
    <property type="component" value="Unassembled WGS sequence"/>
</dbReference>
<name>A0ACA9LFE3_9GLOM</name>
<proteinExistence type="predicted"/>
<organism evidence="1 2">
    <name type="scientific">Scutellospora calospora</name>
    <dbReference type="NCBI Taxonomy" id="85575"/>
    <lineage>
        <taxon>Eukaryota</taxon>
        <taxon>Fungi</taxon>
        <taxon>Fungi incertae sedis</taxon>
        <taxon>Mucoromycota</taxon>
        <taxon>Glomeromycotina</taxon>
        <taxon>Glomeromycetes</taxon>
        <taxon>Diversisporales</taxon>
        <taxon>Gigasporaceae</taxon>
        <taxon>Scutellospora</taxon>
    </lineage>
</organism>
<sequence>MNQQPISQAIRHQLLRPQNLPQNAINTSFDDLNSDQKHKILTKGMEDPFVRGSRT</sequence>
<comment type="caution">
    <text evidence="1">The sequence shown here is derived from an EMBL/GenBank/DDBJ whole genome shotgun (WGS) entry which is preliminary data.</text>
</comment>
<keyword evidence="2" id="KW-1185">Reference proteome</keyword>
<reference evidence="1" key="1">
    <citation type="submission" date="2021-06" db="EMBL/GenBank/DDBJ databases">
        <authorList>
            <person name="Kallberg Y."/>
            <person name="Tangrot J."/>
            <person name="Rosling A."/>
        </authorList>
    </citation>
    <scope>NUCLEOTIDE SEQUENCE</scope>
    <source>
        <strain evidence="1">AU212A</strain>
    </source>
</reference>
<accession>A0ACA9LFE3</accession>
<evidence type="ECO:0000313" key="2">
    <source>
        <dbReference type="Proteomes" id="UP000789860"/>
    </source>
</evidence>
<dbReference type="EMBL" id="CAJVPM010005319">
    <property type="protein sequence ID" value="CAG8522573.1"/>
    <property type="molecule type" value="Genomic_DNA"/>
</dbReference>
<evidence type="ECO:0000313" key="1">
    <source>
        <dbReference type="EMBL" id="CAG8522573.1"/>
    </source>
</evidence>
<gene>
    <name evidence="1" type="ORF">SCALOS_LOCUS4129</name>
</gene>
<protein>
    <submittedName>
        <fullName evidence="1">4284_t:CDS:1</fullName>
    </submittedName>
</protein>
<feature type="non-terminal residue" evidence="1">
    <location>
        <position position="55"/>
    </location>
</feature>